<reference evidence="2 3" key="1">
    <citation type="submission" date="2019-06" db="EMBL/GenBank/DDBJ databases">
        <authorList>
            <person name="Meng X."/>
        </authorList>
    </citation>
    <scope>NUCLEOTIDE SEQUENCE [LARGE SCALE GENOMIC DNA]</scope>
    <source>
        <strain evidence="2 3">M625</strain>
    </source>
</reference>
<proteinExistence type="predicted"/>
<sequence>MAPLKFEDRMREKLEGHTIEPSSNSWERLALRIDNTQLQKKNNQKKWWLAVAAIFIGILTTTMLFRTNTSSPNNTSTKFVVQDTSIIKNTNEKSIENRDTNKQLVKNDTLIVEKKYDITTSVAKTVEATRQKKENQTSSMVQVEDKNTRNSNTTIANTILKENKEILVTPNDIVPIHDSIIHNKVEEVIAKVAELEKNNRSVSDEEIDQLLYKAQREIAQEKIFQSDYAKVNATALLEEIEGELDETFKKRVFEALKTGFQKVKTTIVERNH</sequence>
<dbReference type="EMBL" id="VFWZ01000003">
    <property type="protein sequence ID" value="TPN85872.1"/>
    <property type="molecule type" value="Genomic_DNA"/>
</dbReference>
<evidence type="ECO:0000313" key="2">
    <source>
        <dbReference type="EMBL" id="TPN85872.1"/>
    </source>
</evidence>
<keyword evidence="1" id="KW-1133">Transmembrane helix</keyword>
<dbReference type="Proteomes" id="UP000315540">
    <property type="component" value="Unassembled WGS sequence"/>
</dbReference>
<feature type="transmembrane region" description="Helical" evidence="1">
    <location>
        <begin position="47"/>
        <end position="65"/>
    </location>
</feature>
<keyword evidence="1" id="KW-0812">Transmembrane</keyword>
<evidence type="ECO:0000256" key="1">
    <source>
        <dbReference type="SAM" id="Phobius"/>
    </source>
</evidence>
<dbReference type="RefSeq" id="WP_140592874.1">
    <property type="nucleotide sequence ID" value="NZ_VFWZ01000003.1"/>
</dbReference>
<dbReference type="AlphaFoldDB" id="A0A504JBH2"/>
<evidence type="ECO:0000313" key="3">
    <source>
        <dbReference type="Proteomes" id="UP000315540"/>
    </source>
</evidence>
<protein>
    <submittedName>
        <fullName evidence="2">Uncharacterized protein</fullName>
    </submittedName>
</protein>
<name>A0A504JBH2_9FLAO</name>
<keyword evidence="1" id="KW-0472">Membrane</keyword>
<gene>
    <name evidence="2" type="ORF">FHK87_11350</name>
</gene>
<keyword evidence="3" id="KW-1185">Reference proteome</keyword>
<comment type="caution">
    <text evidence="2">The sequence shown here is derived from an EMBL/GenBank/DDBJ whole genome shotgun (WGS) entry which is preliminary data.</text>
</comment>
<accession>A0A504JBH2</accession>
<dbReference type="OrthoDB" id="1247025at2"/>
<organism evidence="2 3">
    <name type="scientific">Aquimarina algicola</name>
    <dbReference type="NCBI Taxonomy" id="2589995"/>
    <lineage>
        <taxon>Bacteria</taxon>
        <taxon>Pseudomonadati</taxon>
        <taxon>Bacteroidota</taxon>
        <taxon>Flavobacteriia</taxon>
        <taxon>Flavobacteriales</taxon>
        <taxon>Flavobacteriaceae</taxon>
        <taxon>Aquimarina</taxon>
    </lineage>
</organism>